<name>A0ACA9Y4A4_9ASCO</name>
<accession>A0ACA9Y4A4</accession>
<sequence length="286" mass="29956">MKLSLLFIAGALSAELVEERDIVSDVLGPWINDITTGTYATQTTSEGLIFTTPTTRVTRATSANDEFPTFTTPTTTSSSTTARGFFDGLFAPASTSSSSSSVPSTLSEYPSNLLVYLTRSSQSSRSSTRSTRSSSSSTSEYPSQLLAYLTRDASSVASSVASDISSVASEISSVASSVESSIESSSSSSRSRSTKATTTESNDLLQYLTGSETFYPSNLVAYINSRTTRGSSNDTTQTTVAAQQTVVTGSISFQSTVSDTMSSEDAANRLLGPVLGSMAVILISLI</sequence>
<evidence type="ECO:0000313" key="1">
    <source>
        <dbReference type="EMBL" id="CAH6719766.1"/>
    </source>
</evidence>
<dbReference type="EMBL" id="CALSDN010000002">
    <property type="protein sequence ID" value="CAH6719766.1"/>
    <property type="molecule type" value="Genomic_DNA"/>
</dbReference>
<reference evidence="1" key="1">
    <citation type="submission" date="2022-06" db="EMBL/GenBank/DDBJ databases">
        <authorList>
            <person name="Legras J.-L."/>
            <person name="Devillers H."/>
            <person name="Grondin C."/>
        </authorList>
    </citation>
    <scope>NUCLEOTIDE SEQUENCE</scope>
    <source>
        <strain evidence="1">CLIB 1444</strain>
    </source>
</reference>
<dbReference type="Proteomes" id="UP001152531">
    <property type="component" value="Unassembled WGS sequence"/>
</dbReference>
<gene>
    <name evidence="1" type="ORF">CLIB1444_02S16028</name>
</gene>
<proteinExistence type="predicted"/>
<keyword evidence="2" id="KW-1185">Reference proteome</keyword>
<comment type="caution">
    <text evidence="1">The sequence shown here is derived from an EMBL/GenBank/DDBJ whole genome shotgun (WGS) entry which is preliminary data.</text>
</comment>
<evidence type="ECO:0000313" key="2">
    <source>
        <dbReference type="Proteomes" id="UP001152531"/>
    </source>
</evidence>
<protein>
    <submittedName>
        <fullName evidence="1">Uncharacterized protein</fullName>
    </submittedName>
</protein>
<organism evidence="1 2">
    <name type="scientific">[Candida] jaroonii</name>
    <dbReference type="NCBI Taxonomy" id="467808"/>
    <lineage>
        <taxon>Eukaryota</taxon>
        <taxon>Fungi</taxon>
        <taxon>Dikarya</taxon>
        <taxon>Ascomycota</taxon>
        <taxon>Saccharomycotina</taxon>
        <taxon>Pichiomycetes</taxon>
        <taxon>Debaryomycetaceae</taxon>
        <taxon>Yamadazyma</taxon>
    </lineage>
</organism>